<proteinExistence type="predicted"/>
<dbReference type="RefSeq" id="WP_278099331.1">
    <property type="nucleotide sequence ID" value="NZ_CP091092.1"/>
</dbReference>
<name>A0AAF0FPZ4_9EURY</name>
<evidence type="ECO:0000259" key="1">
    <source>
        <dbReference type="Pfam" id="PF13649"/>
    </source>
</evidence>
<organism evidence="2 3">
    <name type="scientific">Methanomicrobium antiquum</name>
    <dbReference type="NCBI Taxonomy" id="487686"/>
    <lineage>
        <taxon>Archaea</taxon>
        <taxon>Methanobacteriati</taxon>
        <taxon>Methanobacteriota</taxon>
        <taxon>Stenosarchaea group</taxon>
        <taxon>Methanomicrobia</taxon>
        <taxon>Methanomicrobiales</taxon>
        <taxon>Methanomicrobiaceae</taxon>
        <taxon>Methanomicrobium</taxon>
    </lineage>
</organism>
<keyword evidence="3" id="KW-1185">Reference proteome</keyword>
<dbReference type="Proteomes" id="UP001218895">
    <property type="component" value="Chromosome"/>
</dbReference>
<keyword evidence="2" id="KW-0808">Transferase</keyword>
<dbReference type="PANTHER" id="PTHR43667:SF2">
    <property type="entry name" value="FATTY ACID C-METHYL TRANSFERASE"/>
    <property type="match status" value="1"/>
</dbReference>
<dbReference type="AlphaFoldDB" id="A0AAF0FPZ4"/>
<gene>
    <name evidence="2" type="ORF">L1994_10165</name>
</gene>
<dbReference type="GO" id="GO:0032259">
    <property type="term" value="P:methylation"/>
    <property type="evidence" value="ECO:0007669"/>
    <property type="project" value="UniProtKB-KW"/>
</dbReference>
<dbReference type="InterPro" id="IPR029063">
    <property type="entry name" value="SAM-dependent_MTases_sf"/>
</dbReference>
<dbReference type="InterPro" id="IPR050723">
    <property type="entry name" value="CFA/CMAS"/>
</dbReference>
<feature type="domain" description="Methyltransferase" evidence="1">
    <location>
        <begin position="65"/>
        <end position="157"/>
    </location>
</feature>
<dbReference type="Gene3D" id="3.40.50.150">
    <property type="entry name" value="Vaccinia Virus protein VP39"/>
    <property type="match status" value="1"/>
</dbReference>
<dbReference type="GeneID" id="79950765"/>
<accession>A0AAF0FPZ4</accession>
<reference evidence="2" key="1">
    <citation type="submission" date="2022-01" db="EMBL/GenBank/DDBJ databases">
        <title>Complete genome of Methanomicrobium antiquum DSM 21220.</title>
        <authorList>
            <person name="Chen S.-C."/>
            <person name="You Y.-T."/>
            <person name="Zhou Y.-Z."/>
            <person name="Lai M.-C."/>
        </authorList>
    </citation>
    <scope>NUCLEOTIDE SEQUENCE</scope>
    <source>
        <strain evidence="2">DSM 21220</strain>
    </source>
</reference>
<dbReference type="KEGG" id="manq:L1994_10165"/>
<protein>
    <submittedName>
        <fullName evidence="2">Methyltransferase domain-containing protein</fullName>
    </submittedName>
</protein>
<dbReference type="Pfam" id="PF13649">
    <property type="entry name" value="Methyltransf_25"/>
    <property type="match status" value="1"/>
</dbReference>
<dbReference type="GO" id="GO:0008168">
    <property type="term" value="F:methyltransferase activity"/>
    <property type="evidence" value="ECO:0007669"/>
    <property type="project" value="UniProtKB-KW"/>
</dbReference>
<evidence type="ECO:0000313" key="3">
    <source>
        <dbReference type="Proteomes" id="UP001218895"/>
    </source>
</evidence>
<dbReference type="PANTHER" id="PTHR43667">
    <property type="entry name" value="CYCLOPROPANE-FATTY-ACYL-PHOSPHOLIPID SYNTHASE"/>
    <property type="match status" value="1"/>
</dbReference>
<sequence length="283" mass="32843">MDKIPYEKIWKEMMLEVFENDEKTNNRIKWESVEHAREYWERTKRDKKRPLNQLELINPKKDDRILDIGSGPGTIAIPAAKISKEVLAVEPSIGMCTVLLERAKEENLSNISVIQKKWEDVSEEELGENKFDIVVASFSISIPDIAEEIKKMNSVCKGRVFIFWFAGSFSWDDLEFEEFWKGIKSKDFYPGPKADLLYAILSDLKIYPDVSTYSLKVSDSFDSVEKACKKICQRHSVTDELDKKQVLEFLKSKYKDNSEKIKITGSSNRVCMWWNVKTKTGQN</sequence>
<dbReference type="CDD" id="cd02440">
    <property type="entry name" value="AdoMet_MTases"/>
    <property type="match status" value="1"/>
</dbReference>
<dbReference type="InterPro" id="IPR041698">
    <property type="entry name" value="Methyltransf_25"/>
</dbReference>
<dbReference type="EMBL" id="CP091092">
    <property type="protein sequence ID" value="WFN36494.1"/>
    <property type="molecule type" value="Genomic_DNA"/>
</dbReference>
<keyword evidence="2" id="KW-0489">Methyltransferase</keyword>
<evidence type="ECO:0000313" key="2">
    <source>
        <dbReference type="EMBL" id="WFN36494.1"/>
    </source>
</evidence>
<dbReference type="SUPFAM" id="SSF53335">
    <property type="entry name" value="S-adenosyl-L-methionine-dependent methyltransferases"/>
    <property type="match status" value="1"/>
</dbReference>